<dbReference type="GO" id="GO:0016567">
    <property type="term" value="P:protein ubiquitination"/>
    <property type="evidence" value="ECO:0007669"/>
    <property type="project" value="UniProtKB-UniPathway"/>
</dbReference>
<comment type="pathway">
    <text evidence="2">Protein modification; protein ubiquitination.</text>
</comment>
<proteinExistence type="inferred from homology"/>
<feature type="domain" description="SIAH-type" evidence="12">
    <location>
        <begin position="61"/>
        <end position="118"/>
    </location>
</feature>
<keyword evidence="8" id="KW-0833">Ubl conjugation pathway</keyword>
<dbReference type="InterPro" id="IPR049548">
    <property type="entry name" value="Sina-like_RING"/>
</dbReference>
<dbReference type="EMBL" id="VTPC01001661">
    <property type="protein sequence ID" value="KAF2901409.1"/>
    <property type="molecule type" value="Genomic_DNA"/>
</dbReference>
<dbReference type="GO" id="GO:0031624">
    <property type="term" value="F:ubiquitin conjugating enzyme binding"/>
    <property type="evidence" value="ECO:0007669"/>
    <property type="project" value="TreeGrafter"/>
</dbReference>
<evidence type="ECO:0000256" key="7">
    <source>
        <dbReference type="ARBA" id="ARBA00022771"/>
    </source>
</evidence>
<keyword evidence="5" id="KW-0808">Transferase</keyword>
<accession>A0A8K0GIQ7</accession>
<dbReference type="AlphaFoldDB" id="A0A8K0GIQ7"/>
<dbReference type="UniPathway" id="UPA00143"/>
<reference evidence="13" key="1">
    <citation type="submission" date="2019-08" db="EMBL/GenBank/DDBJ databases">
        <title>The genome of the North American firefly Photinus pyralis.</title>
        <authorList>
            <consortium name="Photinus pyralis genome working group"/>
            <person name="Fallon T.R."/>
            <person name="Sander Lower S.E."/>
            <person name="Weng J.-K."/>
        </authorList>
    </citation>
    <scope>NUCLEOTIDE SEQUENCE</scope>
    <source>
        <strain evidence="13">TRF0915ILg1</strain>
        <tissue evidence="13">Whole body</tissue>
    </source>
</reference>
<keyword evidence="9" id="KW-0862">Zinc</keyword>
<protein>
    <recommendedName>
        <fullName evidence="4">RING-type E3 ubiquitin transferase</fullName>
        <ecNumber evidence="4">2.3.2.27</ecNumber>
    </recommendedName>
</protein>
<evidence type="ECO:0000259" key="11">
    <source>
        <dbReference type="PROSITE" id="PS50089"/>
    </source>
</evidence>
<evidence type="ECO:0000256" key="3">
    <source>
        <dbReference type="ARBA" id="ARBA00009119"/>
    </source>
</evidence>
<dbReference type="SUPFAM" id="SSF49599">
    <property type="entry name" value="TRAF domain-like"/>
    <property type="match status" value="2"/>
</dbReference>
<dbReference type="GO" id="GO:0005737">
    <property type="term" value="C:cytoplasm"/>
    <property type="evidence" value="ECO:0007669"/>
    <property type="project" value="TreeGrafter"/>
</dbReference>
<dbReference type="InterPro" id="IPR013083">
    <property type="entry name" value="Znf_RING/FYVE/PHD"/>
</dbReference>
<dbReference type="GO" id="GO:0061630">
    <property type="term" value="F:ubiquitin protein ligase activity"/>
    <property type="evidence" value="ECO:0007669"/>
    <property type="project" value="UniProtKB-EC"/>
</dbReference>
<dbReference type="PROSITE" id="PS51081">
    <property type="entry name" value="ZF_SIAH"/>
    <property type="match status" value="2"/>
</dbReference>
<name>A0A8K0GIQ7_IGNLU</name>
<gene>
    <name evidence="13" type="ORF">ILUMI_04786</name>
</gene>
<evidence type="ECO:0000313" key="13">
    <source>
        <dbReference type="EMBL" id="KAF2901409.1"/>
    </source>
</evidence>
<organism evidence="13 14">
    <name type="scientific">Ignelater luminosus</name>
    <name type="common">Cucubano</name>
    <name type="synonym">Pyrophorus luminosus</name>
    <dbReference type="NCBI Taxonomy" id="2038154"/>
    <lineage>
        <taxon>Eukaryota</taxon>
        <taxon>Metazoa</taxon>
        <taxon>Ecdysozoa</taxon>
        <taxon>Arthropoda</taxon>
        <taxon>Hexapoda</taxon>
        <taxon>Insecta</taxon>
        <taxon>Pterygota</taxon>
        <taxon>Neoptera</taxon>
        <taxon>Endopterygota</taxon>
        <taxon>Coleoptera</taxon>
        <taxon>Polyphaga</taxon>
        <taxon>Elateriformia</taxon>
        <taxon>Elateroidea</taxon>
        <taxon>Elateridae</taxon>
        <taxon>Agrypninae</taxon>
        <taxon>Pyrophorini</taxon>
        <taxon>Ignelater</taxon>
    </lineage>
</organism>
<evidence type="ECO:0000256" key="6">
    <source>
        <dbReference type="ARBA" id="ARBA00022723"/>
    </source>
</evidence>
<dbReference type="OrthoDB" id="4788989at2759"/>
<dbReference type="Pfam" id="PF21362">
    <property type="entry name" value="Sina_RING"/>
    <property type="match status" value="1"/>
</dbReference>
<dbReference type="PANTHER" id="PTHR45877">
    <property type="entry name" value="E3 UBIQUITIN-PROTEIN LIGASE SIAH2"/>
    <property type="match status" value="1"/>
</dbReference>
<evidence type="ECO:0000256" key="10">
    <source>
        <dbReference type="PROSITE-ProRule" id="PRU00455"/>
    </source>
</evidence>
<comment type="catalytic activity">
    <reaction evidence="1">
        <text>S-ubiquitinyl-[E2 ubiquitin-conjugating enzyme]-L-cysteine + [acceptor protein]-L-lysine = [E2 ubiquitin-conjugating enzyme]-L-cysteine + N(6)-ubiquitinyl-[acceptor protein]-L-lysine.</text>
        <dbReference type="EC" id="2.3.2.27"/>
    </reaction>
</comment>
<evidence type="ECO:0000313" key="14">
    <source>
        <dbReference type="Proteomes" id="UP000801492"/>
    </source>
</evidence>
<evidence type="ECO:0000256" key="2">
    <source>
        <dbReference type="ARBA" id="ARBA00004906"/>
    </source>
</evidence>
<comment type="similarity">
    <text evidence="3">Belongs to the SINA (Seven in absentia) family.</text>
</comment>
<evidence type="ECO:0000256" key="9">
    <source>
        <dbReference type="ARBA" id="ARBA00022833"/>
    </source>
</evidence>
<feature type="domain" description="RING-type" evidence="11">
    <location>
        <begin position="255"/>
        <end position="290"/>
    </location>
</feature>
<keyword evidence="7 10" id="KW-0863">Zinc-finger</keyword>
<dbReference type="PANTHER" id="PTHR45877:SF2">
    <property type="entry name" value="E3 UBIQUITIN-PROTEIN LIGASE SINA-RELATED"/>
    <property type="match status" value="1"/>
</dbReference>
<dbReference type="PROSITE" id="PS50089">
    <property type="entry name" value="ZF_RING_2"/>
    <property type="match status" value="1"/>
</dbReference>
<evidence type="ECO:0000259" key="12">
    <source>
        <dbReference type="PROSITE" id="PS51081"/>
    </source>
</evidence>
<dbReference type="Proteomes" id="UP000801492">
    <property type="component" value="Unassembled WGS sequence"/>
</dbReference>
<sequence>MNSNLILQELVEIMRCDNCKAHLRPPIYYCERNINLCESCKSSSEIKVISVNQKLENIGHLLKFPCYYAKFGCKNSILWSEATLHESECPFRQFECPACSSWKGTAENLKVHIQNNHKTIILSSGYNRLSLLQNERICFIMGVGEPYMVRYNCNTDSGLFWFVLKYIGPLENAKRRHYKLILMHEDSSYNERKQVEPAVDWKVDEGTAIKIDLCVLKTKLQLKNENVIEFKIEIHCRTPLYNGSVDEDLLHDVECPVCQDYMYAPIKQCIAGHSICNYCRPKLKVCPVCKQEMSDVRNFALESICSKMYYRCMYADDGCTFASLPKDIFKHEDTCEYGLLDCPLKAFIANCTWRGKLGEMSSHTLEEHGWKF</sequence>
<keyword evidence="14" id="KW-1185">Reference proteome</keyword>
<evidence type="ECO:0000256" key="8">
    <source>
        <dbReference type="ARBA" id="ARBA00022786"/>
    </source>
</evidence>
<keyword evidence="6" id="KW-0479">Metal-binding</keyword>
<dbReference type="Gene3D" id="3.30.40.10">
    <property type="entry name" value="Zinc/RING finger domain, C3HC4 (zinc finger)"/>
    <property type="match status" value="3"/>
</dbReference>
<dbReference type="EC" id="2.3.2.27" evidence="4"/>
<evidence type="ECO:0000256" key="5">
    <source>
        <dbReference type="ARBA" id="ARBA00022679"/>
    </source>
</evidence>
<dbReference type="InterPro" id="IPR013010">
    <property type="entry name" value="Znf_SIAH"/>
</dbReference>
<dbReference type="FunFam" id="3.30.40.10:FF:000041">
    <property type="entry name" value="E3 ubiquitin-protein ligase SINAT3"/>
    <property type="match status" value="1"/>
</dbReference>
<dbReference type="GO" id="GO:0043161">
    <property type="term" value="P:proteasome-mediated ubiquitin-dependent protein catabolic process"/>
    <property type="evidence" value="ECO:0007669"/>
    <property type="project" value="TreeGrafter"/>
</dbReference>
<feature type="domain" description="SIAH-type" evidence="12">
    <location>
        <begin position="307"/>
        <end position="369"/>
    </location>
</feature>
<dbReference type="InterPro" id="IPR001841">
    <property type="entry name" value="Znf_RING"/>
</dbReference>
<dbReference type="SUPFAM" id="SSF57850">
    <property type="entry name" value="RING/U-box"/>
    <property type="match status" value="1"/>
</dbReference>
<comment type="caution">
    <text evidence="13">The sequence shown here is derived from an EMBL/GenBank/DDBJ whole genome shotgun (WGS) entry which is preliminary data.</text>
</comment>
<dbReference type="Pfam" id="PF21361">
    <property type="entry name" value="Sina_ZnF"/>
    <property type="match status" value="2"/>
</dbReference>
<evidence type="ECO:0000256" key="4">
    <source>
        <dbReference type="ARBA" id="ARBA00012483"/>
    </source>
</evidence>
<evidence type="ECO:0000256" key="1">
    <source>
        <dbReference type="ARBA" id="ARBA00000900"/>
    </source>
</evidence>
<dbReference type="InterPro" id="IPR004162">
    <property type="entry name" value="SINA-like_animal"/>
</dbReference>
<dbReference type="GO" id="GO:0008270">
    <property type="term" value="F:zinc ion binding"/>
    <property type="evidence" value="ECO:0007669"/>
    <property type="project" value="UniProtKB-KW"/>
</dbReference>